<dbReference type="EC" id="2.8.1.6" evidence="6"/>
<comment type="cofactor">
    <cofactor evidence="16">
        <name>[2Fe-2S] cluster</name>
        <dbReference type="ChEBI" id="CHEBI:190135"/>
    </cofactor>
</comment>
<evidence type="ECO:0000256" key="6">
    <source>
        <dbReference type="ARBA" id="ARBA00012236"/>
    </source>
</evidence>
<dbReference type="PROSITE" id="PS51918">
    <property type="entry name" value="RADICAL_SAM"/>
    <property type="match status" value="1"/>
</dbReference>
<dbReference type="UniPathway" id="UPA00078">
    <property type="reaction ID" value="UER00162"/>
</dbReference>
<evidence type="ECO:0000256" key="16">
    <source>
        <dbReference type="ARBA" id="ARBA00034078"/>
    </source>
</evidence>
<comment type="cofactor">
    <cofactor evidence="2">
        <name>[4Fe-4S] cluster</name>
        <dbReference type="ChEBI" id="CHEBI:49883"/>
    </cofactor>
</comment>
<dbReference type="SUPFAM" id="SSF102114">
    <property type="entry name" value="Radical SAM enzymes"/>
    <property type="match status" value="1"/>
</dbReference>
<evidence type="ECO:0000256" key="13">
    <source>
        <dbReference type="ARBA" id="ARBA00022898"/>
    </source>
</evidence>
<dbReference type="GO" id="GO:0009102">
    <property type="term" value="P:biotin biosynthetic process"/>
    <property type="evidence" value="ECO:0007669"/>
    <property type="project" value="UniProtKB-UniPathway"/>
</dbReference>
<dbReference type="Gene3D" id="3.90.1150.10">
    <property type="entry name" value="Aspartate Aminotransferase, domain 1"/>
    <property type="match status" value="1"/>
</dbReference>
<evidence type="ECO:0000256" key="11">
    <source>
        <dbReference type="ARBA" id="ARBA00022723"/>
    </source>
</evidence>
<dbReference type="GO" id="GO:0051537">
    <property type="term" value="F:2 iron, 2 sulfur cluster binding"/>
    <property type="evidence" value="ECO:0007669"/>
    <property type="project" value="UniProtKB-KW"/>
</dbReference>
<dbReference type="SFLD" id="SFLDG01060">
    <property type="entry name" value="BATS_domain_containing"/>
    <property type="match status" value="1"/>
</dbReference>
<dbReference type="PANTHER" id="PTHR22976">
    <property type="entry name" value="BIOTIN SYNTHASE"/>
    <property type="match status" value="1"/>
</dbReference>
<dbReference type="EnsemblMetazoa" id="GPPI048670-RA">
    <property type="protein sequence ID" value="GPPI048670-PA"/>
    <property type="gene ID" value="GPPI048670"/>
</dbReference>
<dbReference type="InterPro" id="IPR013785">
    <property type="entry name" value="Aldolase_TIM"/>
</dbReference>
<dbReference type="CDD" id="cd01335">
    <property type="entry name" value="Radical_SAM"/>
    <property type="match status" value="1"/>
</dbReference>
<dbReference type="VEuPathDB" id="VectorBase:GPPI048670"/>
<dbReference type="Pfam" id="PF00155">
    <property type="entry name" value="Aminotran_1_2"/>
    <property type="match status" value="1"/>
</dbReference>
<dbReference type="SFLD" id="SFLDS00029">
    <property type="entry name" value="Radical_SAM"/>
    <property type="match status" value="1"/>
</dbReference>
<dbReference type="InterPro" id="IPR002684">
    <property type="entry name" value="Biotin_synth/BioAB"/>
</dbReference>
<evidence type="ECO:0000256" key="9">
    <source>
        <dbReference type="ARBA" id="ARBA00022691"/>
    </source>
</evidence>
<dbReference type="Pfam" id="PF04055">
    <property type="entry name" value="Radical_SAM"/>
    <property type="match status" value="1"/>
</dbReference>
<evidence type="ECO:0000313" key="19">
    <source>
        <dbReference type="EnsemblMetazoa" id="GPPI048670-PA"/>
    </source>
</evidence>
<evidence type="ECO:0000256" key="4">
    <source>
        <dbReference type="ARBA" id="ARBA00008392"/>
    </source>
</evidence>
<dbReference type="HAMAP" id="MF_01694">
    <property type="entry name" value="BioB"/>
    <property type="match status" value="1"/>
</dbReference>
<dbReference type="GO" id="GO:0004076">
    <property type="term" value="F:biotin synthase activity"/>
    <property type="evidence" value="ECO:0007669"/>
    <property type="project" value="UniProtKB-EC"/>
</dbReference>
<dbReference type="InterPro" id="IPR010722">
    <property type="entry name" value="BATS_dom"/>
</dbReference>
<dbReference type="InterPro" id="IPR024177">
    <property type="entry name" value="Biotin_synthase"/>
</dbReference>
<evidence type="ECO:0000256" key="1">
    <source>
        <dbReference type="ARBA" id="ARBA00001933"/>
    </source>
</evidence>
<keyword evidence="12" id="KW-0093">Biotin biosynthesis</keyword>
<dbReference type="GO" id="GO:0030170">
    <property type="term" value="F:pyridoxal phosphate binding"/>
    <property type="evidence" value="ECO:0007669"/>
    <property type="project" value="InterPro"/>
</dbReference>
<dbReference type="PANTHER" id="PTHR22976:SF2">
    <property type="entry name" value="BIOTIN SYNTHASE, MITOCHONDRIAL"/>
    <property type="match status" value="1"/>
</dbReference>
<name>A0A1B0C489_9MUSC</name>
<dbReference type="EMBL" id="JXJN01025298">
    <property type="status" value="NOT_ANNOTATED_CDS"/>
    <property type="molecule type" value="Genomic_DNA"/>
</dbReference>
<reference evidence="19" key="2">
    <citation type="submission" date="2020-05" db="UniProtKB">
        <authorList>
            <consortium name="EnsemblMetazoa"/>
        </authorList>
    </citation>
    <scope>IDENTIFICATION</scope>
    <source>
        <strain evidence="19">IAEA</strain>
    </source>
</reference>
<keyword evidence="11" id="KW-0479">Metal-binding</keyword>
<dbReference type="SMART" id="SM00876">
    <property type="entry name" value="BATS"/>
    <property type="match status" value="1"/>
</dbReference>
<keyword evidence="9" id="KW-0949">S-adenosyl-L-methionine</keyword>
<evidence type="ECO:0000256" key="12">
    <source>
        <dbReference type="ARBA" id="ARBA00022756"/>
    </source>
</evidence>
<keyword evidence="14" id="KW-0408">Iron</keyword>
<evidence type="ECO:0000259" key="18">
    <source>
        <dbReference type="PROSITE" id="PS51918"/>
    </source>
</evidence>
<evidence type="ECO:0000313" key="20">
    <source>
        <dbReference type="Proteomes" id="UP000092460"/>
    </source>
</evidence>
<protein>
    <recommendedName>
        <fullName evidence="6">biotin synthase</fullName>
        <ecNumber evidence="6">2.8.1.6</ecNumber>
    </recommendedName>
</protein>
<evidence type="ECO:0000256" key="17">
    <source>
        <dbReference type="RuleBase" id="RU003693"/>
    </source>
</evidence>
<organism evidence="19 20">
    <name type="scientific">Glossina palpalis gambiensis</name>
    <dbReference type="NCBI Taxonomy" id="67801"/>
    <lineage>
        <taxon>Eukaryota</taxon>
        <taxon>Metazoa</taxon>
        <taxon>Ecdysozoa</taxon>
        <taxon>Arthropoda</taxon>
        <taxon>Hexapoda</taxon>
        <taxon>Insecta</taxon>
        <taxon>Pterygota</taxon>
        <taxon>Neoptera</taxon>
        <taxon>Endopterygota</taxon>
        <taxon>Diptera</taxon>
        <taxon>Brachycera</taxon>
        <taxon>Muscomorpha</taxon>
        <taxon>Hippoboscoidea</taxon>
        <taxon>Glossinidae</taxon>
        <taxon>Glossina</taxon>
    </lineage>
</organism>
<dbReference type="InterPro" id="IPR058240">
    <property type="entry name" value="rSAM_sf"/>
</dbReference>
<keyword evidence="10" id="KW-0001">2Fe-2S</keyword>
<dbReference type="Pfam" id="PF06968">
    <property type="entry name" value="BATS"/>
    <property type="match status" value="1"/>
</dbReference>
<dbReference type="InterPro" id="IPR015421">
    <property type="entry name" value="PyrdxlP-dep_Trfase_major"/>
</dbReference>
<dbReference type="GO" id="GO:0046872">
    <property type="term" value="F:metal ion binding"/>
    <property type="evidence" value="ECO:0007669"/>
    <property type="project" value="UniProtKB-KW"/>
</dbReference>
<comment type="pathway">
    <text evidence="3">Cofactor biosynthesis; biotin biosynthesis; biotin from 7,8-diaminononanoate: step 2/2.</text>
</comment>
<evidence type="ECO:0000256" key="15">
    <source>
        <dbReference type="ARBA" id="ARBA00023014"/>
    </source>
</evidence>
<dbReference type="PROSITE" id="PS00599">
    <property type="entry name" value="AA_TRANSFER_CLASS_2"/>
    <property type="match status" value="1"/>
</dbReference>
<dbReference type="Proteomes" id="UP000092460">
    <property type="component" value="Unassembled WGS sequence"/>
</dbReference>
<keyword evidence="8" id="KW-0808">Transferase</keyword>
<dbReference type="SMART" id="SM00729">
    <property type="entry name" value="Elp3"/>
    <property type="match status" value="1"/>
</dbReference>
<evidence type="ECO:0000256" key="3">
    <source>
        <dbReference type="ARBA" id="ARBA00004942"/>
    </source>
</evidence>
<evidence type="ECO:0000256" key="2">
    <source>
        <dbReference type="ARBA" id="ARBA00001966"/>
    </source>
</evidence>
<evidence type="ECO:0000256" key="14">
    <source>
        <dbReference type="ARBA" id="ARBA00023004"/>
    </source>
</evidence>
<dbReference type="STRING" id="67801.A0A1B0C489"/>
<keyword evidence="13 17" id="KW-0663">Pyridoxal phosphate</keyword>
<dbReference type="NCBIfam" id="TIGR00433">
    <property type="entry name" value="bioB"/>
    <property type="match status" value="1"/>
</dbReference>
<dbReference type="SFLD" id="SFLDF00272">
    <property type="entry name" value="biotin_synthase"/>
    <property type="match status" value="1"/>
</dbReference>
<comment type="similarity">
    <text evidence="5">Belongs to the radical SAM superfamily. Biotin synthase family.</text>
</comment>
<comment type="cofactor">
    <cofactor evidence="1 17">
        <name>pyridoxal 5'-phosphate</name>
        <dbReference type="ChEBI" id="CHEBI:597326"/>
    </cofactor>
</comment>
<evidence type="ECO:0000256" key="10">
    <source>
        <dbReference type="ARBA" id="ARBA00022714"/>
    </source>
</evidence>
<proteinExistence type="inferred from homology"/>
<dbReference type="InterPro" id="IPR004839">
    <property type="entry name" value="Aminotransferase_I/II_large"/>
</dbReference>
<keyword evidence="15" id="KW-0411">Iron-sulfur</keyword>
<evidence type="ECO:0000256" key="7">
    <source>
        <dbReference type="ARBA" id="ARBA00022485"/>
    </source>
</evidence>
<dbReference type="AlphaFoldDB" id="A0A1B0C489"/>
<dbReference type="InterPro" id="IPR007197">
    <property type="entry name" value="rSAM"/>
</dbReference>
<dbReference type="InterPro" id="IPR001917">
    <property type="entry name" value="Aminotrans_II_pyridoxalP_BS"/>
</dbReference>
<reference evidence="20" key="1">
    <citation type="submission" date="2015-01" db="EMBL/GenBank/DDBJ databases">
        <authorList>
            <person name="Aksoy S."/>
            <person name="Warren W."/>
            <person name="Wilson R.K."/>
        </authorList>
    </citation>
    <scope>NUCLEOTIDE SEQUENCE [LARGE SCALE GENOMIC DNA]</scope>
    <source>
        <strain evidence="20">IAEA</strain>
    </source>
</reference>
<comment type="similarity">
    <text evidence="4 17">Belongs to the class-II pyridoxal-phosphate-dependent aminotransferase family.</text>
</comment>
<dbReference type="InterPro" id="IPR015422">
    <property type="entry name" value="PyrdxlP-dep_Trfase_small"/>
</dbReference>
<dbReference type="InterPro" id="IPR015424">
    <property type="entry name" value="PyrdxlP-dep_Trfase"/>
</dbReference>
<accession>A0A1B0C489</accession>
<dbReference type="Gene3D" id="3.40.640.10">
    <property type="entry name" value="Type I PLP-dependent aspartate aminotransferase-like (Major domain)"/>
    <property type="match status" value="1"/>
</dbReference>
<dbReference type="SUPFAM" id="SSF53383">
    <property type="entry name" value="PLP-dependent transferases"/>
    <property type="match status" value="1"/>
</dbReference>
<dbReference type="InterPro" id="IPR006638">
    <property type="entry name" value="Elp3/MiaA/NifB-like_rSAM"/>
</dbReference>
<evidence type="ECO:0000256" key="8">
    <source>
        <dbReference type="ARBA" id="ARBA00022679"/>
    </source>
</evidence>
<feature type="domain" description="Radical SAM core" evidence="18">
    <location>
        <begin position="38"/>
        <end position="262"/>
    </location>
</feature>
<dbReference type="GO" id="GO:0051539">
    <property type="term" value="F:4 iron, 4 sulfur cluster binding"/>
    <property type="evidence" value="ECO:0007669"/>
    <property type="project" value="UniProtKB-KW"/>
</dbReference>
<dbReference type="Gene3D" id="3.20.20.70">
    <property type="entry name" value="Aldolase class I"/>
    <property type="match status" value="1"/>
</dbReference>
<evidence type="ECO:0000256" key="5">
    <source>
        <dbReference type="ARBA" id="ARBA00010765"/>
    </source>
</evidence>
<keyword evidence="20" id="KW-1185">Reference proteome</keyword>
<sequence>MNNTNKWNIVNATKIFHQSFFDLIFKAQIIHRNNFVPNNIQVSALLSIKTGLCPEDCKYCPQSAKYNTGLSNEKLINLDKVINAAKKAKKAGATRFCMGAAWKNPQNRDMPLLESMIKNVKKLGLETCMTLGMLTDNQVNRLSNVGLDFYNHNLDTSPEYYKNIVTTRSYQDRLNTINKVRNSGIKVCSGGIMGLGEKIEDRISLLVQLSNLSQPPESIPMNMLVKIKGTPMENNTDIDFFDFIRIIALCRIMMPNSRIRLSAGREWMNDQMQALCFMAEIMQSWKDYIKLGGVGSGGSGHVIGYHPLHKKLEVWLSNWLNFPRALLFSSGFSANQAIIHVLGTIFKYIFVDRLSHASIIEASLNSNISCKSFRHNDINHLLKLLMQNKYKNNSLIFTEGIFSMDGDQSPIGNLIKIAKKFYSYLIVDDAHGFGILGDEGKGTSYIKNMLPDLLVITFGKSVGMHGAAILCQENIAEYFLQFSKNLIYSTAMIPAQAGAILTALKKIRYSSTLRDHLFRNIKRFQCSAKKLKFYKHSNTAIQPIIIGDSLLTIQFAKKLRKQGLWVHPILPPSIPKGQARIRITITAMHQENDIDNLIEALFYAERFI</sequence>
<dbReference type="SFLD" id="SFLDG01278">
    <property type="entry name" value="biotin_synthase_like"/>
    <property type="match status" value="1"/>
</dbReference>
<keyword evidence="7" id="KW-0004">4Fe-4S</keyword>